<accession>A0A8S5MX39</accession>
<evidence type="ECO:0000259" key="1">
    <source>
        <dbReference type="Pfam" id="PF21882"/>
    </source>
</evidence>
<proteinExistence type="predicted"/>
<sequence>MTYWIENAPGNLEPRTAENGFSILPGGMMIQWGGIPNEYGGGWHNFHTPFPNECFMVLVNQADVSGDFENVRVDHIERTRFSAWGKHAWHANGGQYIAIGR</sequence>
<evidence type="ECO:0000313" key="2">
    <source>
        <dbReference type="EMBL" id="DAD86663.1"/>
    </source>
</evidence>
<name>A0A8S5MX39_9CAUD</name>
<protein>
    <submittedName>
        <fullName evidence="2">Putative tail fiber protein</fullName>
    </submittedName>
</protein>
<reference evidence="2" key="1">
    <citation type="journal article" date="2021" name="Proc. Natl. Acad. Sci. U.S.A.">
        <title>A Catalog of Tens of Thousands of Viruses from Human Metagenomes Reveals Hidden Associations with Chronic Diseases.</title>
        <authorList>
            <person name="Tisza M.J."/>
            <person name="Buck C.B."/>
        </authorList>
    </citation>
    <scope>NUCLEOTIDE SEQUENCE</scope>
    <source>
        <strain evidence="2">Ct3wi9</strain>
    </source>
</reference>
<dbReference type="EMBL" id="BK015006">
    <property type="protein sequence ID" value="DAD86663.1"/>
    <property type="molecule type" value="Genomic_DNA"/>
</dbReference>
<organism evidence="2">
    <name type="scientific">Myoviridae sp. ct3wi9</name>
    <dbReference type="NCBI Taxonomy" id="2826610"/>
    <lineage>
        <taxon>Viruses</taxon>
        <taxon>Duplodnaviria</taxon>
        <taxon>Heunggongvirae</taxon>
        <taxon>Uroviricota</taxon>
        <taxon>Caudoviricetes</taxon>
    </lineage>
</organism>
<dbReference type="Pfam" id="PF21882">
    <property type="entry name" value="Gp53-like_C"/>
    <property type="match status" value="1"/>
</dbReference>
<dbReference type="InterPro" id="IPR054075">
    <property type="entry name" value="Gp53-like_C"/>
</dbReference>
<feature type="domain" description="Putative tail fiber protein gp53-like C-terminal" evidence="1">
    <location>
        <begin position="24"/>
        <end position="101"/>
    </location>
</feature>
<dbReference type="Gene3D" id="2.60.40.3940">
    <property type="match status" value="1"/>
</dbReference>